<dbReference type="Gene3D" id="3.30.70.1020">
    <property type="entry name" value="Trehalose-6-phosphate phosphatase related protein, domain 2"/>
    <property type="match status" value="1"/>
</dbReference>
<evidence type="ECO:0000313" key="6">
    <source>
        <dbReference type="Proteomes" id="UP000515220"/>
    </source>
</evidence>
<dbReference type="EC" id="3.1.3.12" evidence="4"/>
<dbReference type="GO" id="GO:0046872">
    <property type="term" value="F:metal ion binding"/>
    <property type="evidence" value="ECO:0007669"/>
    <property type="project" value="UniProtKB-KW"/>
</dbReference>
<comment type="similarity">
    <text evidence="2 4">Belongs to the trehalose phosphatase family.</text>
</comment>
<dbReference type="InterPro" id="IPR003337">
    <property type="entry name" value="Trehalose_PPase"/>
</dbReference>
<evidence type="ECO:0000256" key="2">
    <source>
        <dbReference type="ARBA" id="ARBA00008770"/>
    </source>
</evidence>
<dbReference type="Pfam" id="PF02358">
    <property type="entry name" value="Trehalose_PPase"/>
    <property type="match status" value="1"/>
</dbReference>
<sequence length="258" mass="27503">MTSAPQTSTIRLTRNYMPLNKVAFLLDFDGTLVDIAPTPESVVVPPGLKETLLALREATGDALAVISGRSIDQIDAFLGDVPFAVAGEHGIAIRHRPGGPIERAALPSVPSQWVIEAQALVASLPGTRLERKVGGFVLHYRGAPEAEGQLRKAAEAWVKDEGGKFHIQAAKMAWEIRPAGVDKGYAVELLMENAPFAGRRPVFVGDDVTDEDAIRAAVRLGGAGFRIPVDFPTPAVFRSWLASLVPSRDEGRPAGNGA</sequence>
<comment type="catalytic activity">
    <reaction evidence="4">
        <text>alpha,alpha-trehalose 6-phosphate + H2O = alpha,alpha-trehalose + phosphate</text>
        <dbReference type="Rhea" id="RHEA:23420"/>
        <dbReference type="ChEBI" id="CHEBI:15377"/>
        <dbReference type="ChEBI" id="CHEBI:16551"/>
        <dbReference type="ChEBI" id="CHEBI:43474"/>
        <dbReference type="ChEBI" id="CHEBI:58429"/>
        <dbReference type="EC" id="3.1.3.12"/>
    </reaction>
</comment>
<protein>
    <recommendedName>
        <fullName evidence="4">Trehalose 6-phosphate phosphatase</fullName>
        <ecNumber evidence="4">3.1.3.12</ecNumber>
    </recommendedName>
</protein>
<dbReference type="PANTHER" id="PTHR43768">
    <property type="entry name" value="TREHALOSE 6-PHOSPHATE PHOSPHATASE"/>
    <property type="match status" value="1"/>
</dbReference>
<comment type="function">
    <text evidence="4">Removes the phosphate from trehalose 6-phosphate to produce free trehalose.</text>
</comment>
<gene>
    <name evidence="5" type="primary">otsB</name>
    <name evidence="5" type="ORF">AAJCM20276_08280</name>
</gene>
<dbReference type="EMBL" id="AP023326">
    <property type="protein sequence ID" value="BCI66204.1"/>
    <property type="molecule type" value="Genomic_DNA"/>
</dbReference>
<evidence type="ECO:0000256" key="3">
    <source>
        <dbReference type="ARBA" id="ARBA00022801"/>
    </source>
</evidence>
<proteinExistence type="inferred from homology"/>
<dbReference type="UniPathway" id="UPA00299"/>
<keyword evidence="3 4" id="KW-0378">Hydrolase</keyword>
<dbReference type="CDD" id="cd01627">
    <property type="entry name" value="HAD_TPP"/>
    <property type="match status" value="1"/>
</dbReference>
<dbReference type="InterPro" id="IPR023214">
    <property type="entry name" value="HAD_sf"/>
</dbReference>
<dbReference type="NCBIfam" id="TIGR01484">
    <property type="entry name" value="HAD-SF-IIB"/>
    <property type="match status" value="1"/>
</dbReference>
<dbReference type="GO" id="GO:0004805">
    <property type="term" value="F:trehalose-phosphatase activity"/>
    <property type="evidence" value="ECO:0007669"/>
    <property type="project" value="UniProtKB-EC"/>
</dbReference>
<keyword evidence="4" id="KW-0479">Metal-binding</keyword>
<evidence type="ECO:0000256" key="1">
    <source>
        <dbReference type="ARBA" id="ARBA00005199"/>
    </source>
</evidence>
<dbReference type="InterPro" id="IPR006379">
    <property type="entry name" value="HAD-SF_hydro_IIB"/>
</dbReference>
<dbReference type="Proteomes" id="UP000515220">
    <property type="component" value="Chromosome"/>
</dbReference>
<dbReference type="GO" id="GO:0005992">
    <property type="term" value="P:trehalose biosynthetic process"/>
    <property type="evidence" value="ECO:0007669"/>
    <property type="project" value="UniProtKB-UniPathway"/>
</dbReference>
<dbReference type="InterPro" id="IPR044651">
    <property type="entry name" value="OTSB-like"/>
</dbReference>
<reference evidence="5 6" key="1">
    <citation type="submission" date="2020-07" db="EMBL/GenBank/DDBJ databases">
        <title>Complete Genome Sequence of an acetic acid bacterium, Acetobacter aceti JCM20276.</title>
        <authorList>
            <person name="Hirose Y."/>
            <person name="Mihara H."/>
        </authorList>
    </citation>
    <scope>NUCLEOTIDE SEQUENCE [LARGE SCALE GENOMIC DNA]</scope>
    <source>
        <strain evidence="5 6">JCM20276</strain>
    </source>
</reference>
<dbReference type="Gene3D" id="3.40.50.1000">
    <property type="entry name" value="HAD superfamily/HAD-like"/>
    <property type="match status" value="1"/>
</dbReference>
<keyword evidence="4" id="KW-0460">Magnesium</keyword>
<comment type="cofactor">
    <cofactor evidence="4">
        <name>Mg(2+)</name>
        <dbReference type="ChEBI" id="CHEBI:18420"/>
    </cofactor>
</comment>
<evidence type="ECO:0000256" key="4">
    <source>
        <dbReference type="RuleBase" id="RU361117"/>
    </source>
</evidence>
<dbReference type="PANTHER" id="PTHR43768:SF3">
    <property type="entry name" value="TREHALOSE 6-PHOSPHATE PHOSPHATASE"/>
    <property type="match status" value="1"/>
</dbReference>
<dbReference type="SUPFAM" id="SSF56784">
    <property type="entry name" value="HAD-like"/>
    <property type="match status" value="1"/>
</dbReference>
<comment type="pathway">
    <text evidence="1 4">Glycan biosynthesis; trehalose biosynthesis.</text>
</comment>
<dbReference type="RefSeq" id="WP_018307831.1">
    <property type="nucleotide sequence ID" value="NZ_AP023326.1"/>
</dbReference>
<dbReference type="AlphaFoldDB" id="A0A6S6PLX0"/>
<organism evidence="5 6">
    <name type="scientific">Acetobacter aceti</name>
    <dbReference type="NCBI Taxonomy" id="435"/>
    <lineage>
        <taxon>Bacteria</taxon>
        <taxon>Pseudomonadati</taxon>
        <taxon>Pseudomonadota</taxon>
        <taxon>Alphaproteobacteria</taxon>
        <taxon>Acetobacterales</taxon>
        <taxon>Acetobacteraceae</taxon>
        <taxon>Acetobacter</taxon>
        <taxon>Acetobacter subgen. Acetobacter</taxon>
    </lineage>
</organism>
<dbReference type="InterPro" id="IPR036412">
    <property type="entry name" value="HAD-like_sf"/>
</dbReference>
<evidence type="ECO:0000313" key="5">
    <source>
        <dbReference type="EMBL" id="BCI66204.1"/>
    </source>
</evidence>
<name>A0A6S6PLX0_ACEAC</name>
<accession>A0A6S6PLX0</accession>
<dbReference type="NCBIfam" id="TIGR00685">
    <property type="entry name" value="T6PP"/>
    <property type="match status" value="1"/>
</dbReference>